<proteinExistence type="predicted"/>
<sequence>MSQVAFNIRIEGSHESTLFQVAKKVYLGDLAKLSSPSPSSKSIIAFGRPAENCEYVRVAGIVLAFLRVDTKRDAVSEVVHDDYPLSVLIDDGTSTAEVLVHADLRRRTRYLREGDMVDAVAKCYLKERTLLLLAHCLDKVDDPDFDSYRRVDISKVYADYYFASPLPSSTLKRLGQRPLSHFRPSSLPDMNERRIKWEEVREEGEREEKKREEEEAVKDMSAAVFGLISRSGGGGMTVAQLLGELGMSKALDVEAAIEELLFNGELYENNGRYICL</sequence>
<gene>
    <name evidence="1" type="ORF">PBIL07802_LOCUS9242</name>
</gene>
<dbReference type="Gene3D" id="2.40.50.140">
    <property type="entry name" value="Nucleic acid-binding proteins"/>
    <property type="match status" value="1"/>
</dbReference>
<organism evidence="1">
    <name type="scientific">Palpitomonas bilix</name>
    <dbReference type="NCBI Taxonomy" id="652834"/>
    <lineage>
        <taxon>Eukaryota</taxon>
        <taxon>Eukaryota incertae sedis</taxon>
    </lineage>
</organism>
<reference evidence="1" key="1">
    <citation type="submission" date="2021-01" db="EMBL/GenBank/DDBJ databases">
        <authorList>
            <person name="Corre E."/>
            <person name="Pelletier E."/>
            <person name="Niang G."/>
            <person name="Scheremetjew M."/>
            <person name="Finn R."/>
            <person name="Kale V."/>
            <person name="Holt S."/>
            <person name="Cochrane G."/>
            <person name="Meng A."/>
            <person name="Brown T."/>
            <person name="Cohen L."/>
        </authorList>
    </citation>
    <scope>NUCLEOTIDE SEQUENCE</scope>
    <source>
        <strain evidence="1">NIES-2562</strain>
    </source>
</reference>
<name>A0A7S3G6C2_9EUKA</name>
<dbReference type="AlphaFoldDB" id="A0A7S3G6C2"/>
<protein>
    <submittedName>
        <fullName evidence="1">Uncharacterized protein</fullName>
    </submittedName>
</protein>
<evidence type="ECO:0000313" key="1">
    <source>
        <dbReference type="EMBL" id="CAE0247052.1"/>
    </source>
</evidence>
<dbReference type="EMBL" id="HBIB01014337">
    <property type="protein sequence ID" value="CAE0247052.1"/>
    <property type="molecule type" value="Transcribed_RNA"/>
</dbReference>
<accession>A0A7S3G6C2</accession>
<dbReference type="InterPro" id="IPR012340">
    <property type="entry name" value="NA-bd_OB-fold"/>
</dbReference>